<organism evidence="1 2">
    <name type="scientific">Manihot esculenta</name>
    <name type="common">Cassava</name>
    <name type="synonym">Jatropha manihot</name>
    <dbReference type="NCBI Taxonomy" id="3983"/>
    <lineage>
        <taxon>Eukaryota</taxon>
        <taxon>Viridiplantae</taxon>
        <taxon>Streptophyta</taxon>
        <taxon>Embryophyta</taxon>
        <taxon>Tracheophyta</taxon>
        <taxon>Spermatophyta</taxon>
        <taxon>Magnoliopsida</taxon>
        <taxon>eudicotyledons</taxon>
        <taxon>Gunneridae</taxon>
        <taxon>Pentapetalae</taxon>
        <taxon>rosids</taxon>
        <taxon>fabids</taxon>
        <taxon>Malpighiales</taxon>
        <taxon>Euphorbiaceae</taxon>
        <taxon>Crotonoideae</taxon>
        <taxon>Manihoteae</taxon>
        <taxon>Manihot</taxon>
    </lineage>
</organism>
<dbReference type="EMBL" id="CM004389">
    <property type="protein sequence ID" value="KAG8658609.1"/>
    <property type="molecule type" value="Genomic_DNA"/>
</dbReference>
<dbReference type="Proteomes" id="UP000091857">
    <property type="component" value="Chromosome 3"/>
</dbReference>
<evidence type="ECO:0000313" key="1">
    <source>
        <dbReference type="EMBL" id="KAG8658609.1"/>
    </source>
</evidence>
<protein>
    <submittedName>
        <fullName evidence="1">Uncharacterized protein</fullName>
    </submittedName>
</protein>
<accession>A0ACB7I0K8</accession>
<sequence length="718" mass="81936">MENSFPLHICNYNSHKLYVTVNRAHLLFHSIAIAFLVYYRASFLFQHPQLRPTPIVPWLLVFVSELLLSFMWLLGQGCRWRPVSRTVFPERLPEDSKLPGIDVFICTADPDKEPTVDVMNTVLSAMALDYPAEKLHVYLSDDGGAAITLDGMREAWKFARWWLPFCRRYGIKTRCPNAYFSGGEDEYYNLSKSSQFMADREKIQEEYEKLKKHIMRAKQNCFVGETSSCNARNHSPIIEVINKTAQEDDAKLPLLVYVSREKRPSRPHHFKAGALNVLLRVSGVISNSPYILVLDCDMYCNDPTSAKQAMCFHLDPIISSSLAFVQFPQLFRNITSTHIYDDILRLVFKLLWHGMDGLKGPIISGTNFYIKRESLFSSNIHQDYSSLLEETKVLASCTYEDDSKWGDEVGFTYNSVVEDFSTSLKLHCGGWKSVYLNPSRPQFLGTSPTNLNDVLIQNRRWNTGLLGIGISRFCPLIYGPSRMSFLQSVCYAQFAFLPLYCLPLCCFGIIPQLCLLGGISLYPELHFTYIGFLPQVSSSFFLVFAFIFTSAMVKHLYDVIFTGGSIQVMINEQRIWMMKSVTCHVYGSLDAIMKILGLREDSFLPTNKVEHDDQVLLYQRGKFYFQTSTRLLAPIVTIIILNLASFFVGIIRIIVADRFEQLFVQVFLSFHILAMNYPIIEGMLIRKDSGCIPPSVTLISVIFAMILWALGSPILMYS</sequence>
<comment type="caution">
    <text evidence="1">The sequence shown here is derived from an EMBL/GenBank/DDBJ whole genome shotgun (WGS) entry which is preliminary data.</text>
</comment>
<proteinExistence type="predicted"/>
<evidence type="ECO:0000313" key="2">
    <source>
        <dbReference type="Proteomes" id="UP000091857"/>
    </source>
</evidence>
<gene>
    <name evidence="1" type="ORF">MANES_03G167900v8</name>
</gene>
<reference evidence="2" key="1">
    <citation type="journal article" date="2016" name="Nat. Biotechnol.">
        <title>Sequencing wild and cultivated cassava and related species reveals extensive interspecific hybridization and genetic diversity.</title>
        <authorList>
            <person name="Bredeson J.V."/>
            <person name="Lyons J.B."/>
            <person name="Prochnik S.E."/>
            <person name="Wu G.A."/>
            <person name="Ha C.M."/>
            <person name="Edsinger-Gonzales E."/>
            <person name="Grimwood J."/>
            <person name="Schmutz J."/>
            <person name="Rabbi I.Y."/>
            <person name="Egesi C."/>
            <person name="Nauluvula P."/>
            <person name="Lebot V."/>
            <person name="Ndunguru J."/>
            <person name="Mkamilo G."/>
            <person name="Bart R.S."/>
            <person name="Setter T.L."/>
            <person name="Gleadow R.M."/>
            <person name="Kulakow P."/>
            <person name="Ferguson M.E."/>
            <person name="Rounsley S."/>
            <person name="Rokhsar D.S."/>
        </authorList>
    </citation>
    <scope>NUCLEOTIDE SEQUENCE [LARGE SCALE GENOMIC DNA]</scope>
    <source>
        <strain evidence="2">cv. AM560-2</strain>
    </source>
</reference>
<name>A0ACB7I0K8_MANES</name>
<keyword evidence="2" id="KW-1185">Reference proteome</keyword>